<dbReference type="GO" id="GO:0012505">
    <property type="term" value="C:endomembrane system"/>
    <property type="evidence" value="ECO:0007669"/>
    <property type="project" value="UniProtKB-SubCell"/>
</dbReference>
<dbReference type="EMBL" id="CP043046">
    <property type="protein sequence ID" value="QEI09463.1"/>
    <property type="molecule type" value="Genomic_DNA"/>
</dbReference>
<evidence type="ECO:0000313" key="8">
    <source>
        <dbReference type="Proteomes" id="UP000325161"/>
    </source>
</evidence>
<dbReference type="PANTHER" id="PTHR30024">
    <property type="entry name" value="ALIPHATIC SULFONATES-BINDING PROTEIN-RELATED"/>
    <property type="match status" value="1"/>
</dbReference>
<dbReference type="Pfam" id="PF13379">
    <property type="entry name" value="NMT1_2"/>
    <property type="match status" value="1"/>
</dbReference>
<accession>A0A5C0B6P0</accession>
<dbReference type="AlphaFoldDB" id="A0A5C0B6P0"/>
<sequence length="404" mass="43785">MDTAAFASTGGFLTGTDRPEKEVVRVGFIPLLDCAIVAMAHELGFDRKYGIRIEPQKQASWAMVRDGLASGSLDASHALYSMVYGTHLGIGGEATPTSILMGLNHNGQGITLARSLSERGVRDGWGLARAVRGGESLTLAHTFATGTHAMWLAYWLAAHGIDPTRDVDRVVVPPPRTVGALQDGLVHGFCVGEPWQSLAIEAGVGFSATTTQSMWPDHPEKVLACSADWANRYPNTARALIAALIDTARYLDEAGQQAAVARRLAQPDIIGQPAGVLEATLLGRGQDGLGHTWQETHPLRFFNEGRVTYPYESDGMWFLTQFTRWGLLRRPLAYRDVVREVHRTDLYLQAAAMAGACVPDSPDRAANLFDGGRWDARNAEQYATSFDIGVKVVSPDTVDSPTMP</sequence>
<dbReference type="RefSeq" id="WP_148819627.1">
    <property type="nucleotide sequence ID" value="NZ_CP043046.1"/>
</dbReference>
<name>A0A5C0B6P0_9BURK</name>
<gene>
    <name evidence="7" type="ORF">FXN63_20470</name>
</gene>
<evidence type="ECO:0000256" key="3">
    <source>
        <dbReference type="ARBA" id="ARBA00022475"/>
    </source>
</evidence>
<dbReference type="Gene3D" id="3.40.190.10">
    <property type="entry name" value="Periplasmic binding protein-like II"/>
    <property type="match status" value="2"/>
</dbReference>
<evidence type="ECO:0000256" key="2">
    <source>
        <dbReference type="ARBA" id="ARBA00022448"/>
    </source>
</evidence>
<dbReference type="InterPro" id="IPR044527">
    <property type="entry name" value="NrtA/CpmA_ABC-bd_dom"/>
</dbReference>
<keyword evidence="5" id="KW-0732">Signal</keyword>
<dbReference type="CDD" id="cd13553">
    <property type="entry name" value="PBP2_NrtA_CpmA_like"/>
    <property type="match status" value="1"/>
</dbReference>
<evidence type="ECO:0000256" key="4">
    <source>
        <dbReference type="ARBA" id="ARBA00022519"/>
    </source>
</evidence>
<keyword evidence="3" id="KW-1003">Cell membrane</keyword>
<keyword evidence="8" id="KW-1185">Reference proteome</keyword>
<evidence type="ECO:0000256" key="1">
    <source>
        <dbReference type="ARBA" id="ARBA00004308"/>
    </source>
</evidence>
<keyword evidence="6" id="KW-0472">Membrane</keyword>
<keyword evidence="2" id="KW-0813">Transport</keyword>
<protein>
    <submittedName>
        <fullName evidence="7">ABC transporter substrate-binding protein</fullName>
    </submittedName>
</protein>
<dbReference type="SUPFAM" id="SSF53850">
    <property type="entry name" value="Periplasmic binding protein-like II"/>
    <property type="match status" value="1"/>
</dbReference>
<comment type="subcellular location">
    <subcellularLocation>
        <location evidence="1">Endomembrane system</location>
    </subcellularLocation>
</comment>
<dbReference type="OrthoDB" id="9789215at2"/>
<evidence type="ECO:0000256" key="5">
    <source>
        <dbReference type="ARBA" id="ARBA00022729"/>
    </source>
</evidence>
<dbReference type="PANTHER" id="PTHR30024:SF7">
    <property type="entry name" value="NITRATE_NITRITE BINDING PROTEIN NRTA"/>
    <property type="match status" value="1"/>
</dbReference>
<keyword evidence="4" id="KW-0997">Cell inner membrane</keyword>
<organism evidence="7 8">
    <name type="scientific">Pigmentiphaga aceris</name>
    <dbReference type="NCBI Taxonomy" id="1940612"/>
    <lineage>
        <taxon>Bacteria</taxon>
        <taxon>Pseudomonadati</taxon>
        <taxon>Pseudomonadota</taxon>
        <taxon>Betaproteobacteria</taxon>
        <taxon>Burkholderiales</taxon>
        <taxon>Alcaligenaceae</taxon>
        <taxon>Pigmentiphaga</taxon>
    </lineage>
</organism>
<evidence type="ECO:0000313" key="7">
    <source>
        <dbReference type="EMBL" id="QEI09463.1"/>
    </source>
</evidence>
<reference evidence="7 8" key="1">
    <citation type="submission" date="2019-08" db="EMBL/GenBank/DDBJ databases">
        <title>Amphibian skin-associated Pigmentiphaga: genome sequence and occurrence across geography and hosts.</title>
        <authorList>
            <person name="Bletz M.C."/>
            <person name="Bunk B."/>
            <person name="Sproeer C."/>
            <person name="Biwer P."/>
            <person name="Reiter S."/>
            <person name="Rabemananjara F.C.E."/>
            <person name="Schulz S."/>
            <person name="Overmann J."/>
            <person name="Vences M."/>
        </authorList>
    </citation>
    <scope>NUCLEOTIDE SEQUENCE [LARGE SCALE GENOMIC DNA]</scope>
    <source>
        <strain evidence="7 8">Mada1488</strain>
    </source>
</reference>
<dbReference type="Proteomes" id="UP000325161">
    <property type="component" value="Chromosome"/>
</dbReference>
<proteinExistence type="predicted"/>
<dbReference type="KEGG" id="pacr:FXN63_20470"/>
<evidence type="ECO:0000256" key="6">
    <source>
        <dbReference type="ARBA" id="ARBA00023136"/>
    </source>
</evidence>